<organism evidence="2 3">
    <name type="scientific">Trichosporon asahii var. asahii (strain ATCC 90039 / CBS 2479 / JCM 2466 / KCTC 7840 / NBRC 103889/ NCYC 2677 / UAMH 7654)</name>
    <name type="common">Yeast</name>
    <dbReference type="NCBI Taxonomy" id="1186058"/>
    <lineage>
        <taxon>Eukaryota</taxon>
        <taxon>Fungi</taxon>
        <taxon>Dikarya</taxon>
        <taxon>Basidiomycota</taxon>
        <taxon>Agaricomycotina</taxon>
        <taxon>Tremellomycetes</taxon>
        <taxon>Trichosporonales</taxon>
        <taxon>Trichosporonaceae</taxon>
        <taxon>Trichosporon</taxon>
    </lineage>
</organism>
<gene>
    <name evidence="2" type="ORF">A1Q1_00962</name>
</gene>
<feature type="chain" id="PRO_5003787456" evidence="1">
    <location>
        <begin position="20"/>
        <end position="145"/>
    </location>
</feature>
<dbReference type="HOGENOM" id="CLU_1788177_0_0_1"/>
<evidence type="ECO:0000313" key="3">
    <source>
        <dbReference type="Proteomes" id="UP000002748"/>
    </source>
</evidence>
<evidence type="ECO:0000313" key="2">
    <source>
        <dbReference type="EMBL" id="EJT49949.1"/>
    </source>
</evidence>
<dbReference type="VEuPathDB" id="FungiDB:A1Q1_00962"/>
<protein>
    <submittedName>
        <fullName evidence="2">Uncharacterized protein</fullName>
    </submittedName>
</protein>
<sequence>MILPSLLVLGVAAALPLSAENYDFSVRCEHGPSSTSTSYAGEPDTGCVNVGAAGTSSCFSSCQALAHDAWQWGAGCKMYVFADRDCGGDYNSVELWTPRPDFEHLAGPAMKLPSEGCVRSYSVHCPFGSVRWPNGVKKGTALVIQ</sequence>
<dbReference type="EMBL" id="ALBS01000144">
    <property type="protein sequence ID" value="EJT49949.1"/>
    <property type="molecule type" value="Genomic_DNA"/>
</dbReference>
<dbReference type="GeneID" id="25984476"/>
<proteinExistence type="predicted"/>
<evidence type="ECO:0000256" key="1">
    <source>
        <dbReference type="SAM" id="SignalP"/>
    </source>
</evidence>
<keyword evidence="1" id="KW-0732">Signal</keyword>
<dbReference type="KEGG" id="tasa:A1Q1_00962"/>
<dbReference type="Proteomes" id="UP000002748">
    <property type="component" value="Unassembled WGS sequence"/>
</dbReference>
<name>J6EZ46_TRIAS</name>
<accession>J6EZ46</accession>
<dbReference type="AlphaFoldDB" id="J6EZ46"/>
<reference evidence="2 3" key="1">
    <citation type="journal article" date="2012" name="Eukaryot. Cell">
        <title>Draft genome sequence of CBS 2479, the standard type strain of Trichosporon asahii.</title>
        <authorList>
            <person name="Yang R.Y."/>
            <person name="Li H.T."/>
            <person name="Zhu H."/>
            <person name="Zhou G.P."/>
            <person name="Wang M."/>
            <person name="Wang L."/>
        </authorList>
    </citation>
    <scope>NUCLEOTIDE SEQUENCE [LARGE SCALE GENOMIC DNA]</scope>
    <source>
        <strain evidence="3">ATCC 90039 / CBS 2479 / JCM 2466 / KCTC 7840 / NCYC 2677 / UAMH 7654</strain>
    </source>
</reference>
<comment type="caution">
    <text evidence="2">The sequence shown here is derived from an EMBL/GenBank/DDBJ whole genome shotgun (WGS) entry which is preliminary data.</text>
</comment>
<dbReference type="RefSeq" id="XP_014181060.1">
    <property type="nucleotide sequence ID" value="XM_014325585.1"/>
</dbReference>
<feature type="signal peptide" evidence="1">
    <location>
        <begin position="1"/>
        <end position="19"/>
    </location>
</feature>